<dbReference type="Proteomes" id="UP001164746">
    <property type="component" value="Chromosome 12"/>
</dbReference>
<feature type="region of interest" description="Disordered" evidence="1">
    <location>
        <begin position="343"/>
        <end position="405"/>
    </location>
</feature>
<protein>
    <recommendedName>
        <fullName evidence="4">CABIT domain-containing protein</fullName>
    </recommendedName>
</protein>
<organism evidence="2 3">
    <name type="scientific">Mya arenaria</name>
    <name type="common">Soft-shell clam</name>
    <dbReference type="NCBI Taxonomy" id="6604"/>
    <lineage>
        <taxon>Eukaryota</taxon>
        <taxon>Metazoa</taxon>
        <taxon>Spiralia</taxon>
        <taxon>Lophotrochozoa</taxon>
        <taxon>Mollusca</taxon>
        <taxon>Bivalvia</taxon>
        <taxon>Autobranchia</taxon>
        <taxon>Heteroconchia</taxon>
        <taxon>Euheterodonta</taxon>
        <taxon>Imparidentia</taxon>
        <taxon>Neoheterodontei</taxon>
        <taxon>Myida</taxon>
        <taxon>Myoidea</taxon>
        <taxon>Myidae</taxon>
        <taxon>Mya</taxon>
    </lineage>
</organism>
<evidence type="ECO:0000313" key="2">
    <source>
        <dbReference type="EMBL" id="WAR22326.1"/>
    </source>
</evidence>
<name>A0ABY7FNM0_MYAAR</name>
<evidence type="ECO:0000313" key="3">
    <source>
        <dbReference type="Proteomes" id="UP001164746"/>
    </source>
</evidence>
<feature type="compositionally biased region" description="Basic and acidic residues" evidence="1">
    <location>
        <begin position="362"/>
        <end position="371"/>
    </location>
</feature>
<dbReference type="EMBL" id="CP111023">
    <property type="protein sequence ID" value="WAR22326.1"/>
    <property type="molecule type" value="Genomic_DNA"/>
</dbReference>
<evidence type="ECO:0008006" key="4">
    <source>
        <dbReference type="Google" id="ProtNLM"/>
    </source>
</evidence>
<evidence type="ECO:0000256" key="1">
    <source>
        <dbReference type="SAM" id="MobiDB-lite"/>
    </source>
</evidence>
<gene>
    <name evidence="2" type="ORF">MAR_016300</name>
</gene>
<accession>A0ABY7FNM0</accession>
<proteinExistence type="predicted"/>
<sequence length="610" mass="68053">MKEIEWSSMRYDLKTALDIVDLPCDVKTTRYLRNKRTTQTECQIKSQLDAGTVIRLEKRLRVYYVKARVLKLDKRHVINKAPEFVTKHKLHVGKEILIPLQGRTRVRLVDKTGERLYHTVREVAEDFPSYVRAEQDTVCVAPGSRACEVVTSGTVLQLDRVTLTSHSVRGFRETFLICRCVQTKRELAFRLISTVCFRKVPDRTKYFLQDFIEHMPLPQVVEVVDVIVSDVIPVSDEDKADLLAMLGGPLELISLQFKDFIVGFDHESENIIAIPEHGDFLESALVNIPINDDVFLDTQPSGDNDSDGEQSSSYCYESTLAKLYLLYAYSSYPILLNKRTSNGELAEDPGTSQQDQGSEDLGTSRHDKGSEDPGTSQQDQSSEDPGTSQQDLGSEDPGTSQHDQDMHASMKHTLSAPVVGGTQGKGQVCIEDYRQRVSSAGDAEGHIADSTMQAGGLRSYLLNLSRRMKVTAVQKLFRTGSSQARFEEQANKLAKSSPDLSHDSCKEVNKETSSNFVCYLNYTPGSVDNGELKSADKENDNKPLEIGMYSNGCVNERERPCEKGKTSDNALGGVKRARTTTDTVEYATLDFTEDIPGAVHFCDICKRNLT</sequence>
<reference evidence="2" key="1">
    <citation type="submission" date="2022-11" db="EMBL/GenBank/DDBJ databases">
        <title>Centuries of genome instability and evolution in soft-shell clam transmissible cancer (bioRxiv).</title>
        <authorList>
            <person name="Hart S.F.M."/>
            <person name="Yonemitsu M.A."/>
            <person name="Giersch R.M."/>
            <person name="Beal B.F."/>
            <person name="Arriagada G."/>
            <person name="Davis B.W."/>
            <person name="Ostrander E.A."/>
            <person name="Goff S.P."/>
            <person name="Metzger M.J."/>
        </authorList>
    </citation>
    <scope>NUCLEOTIDE SEQUENCE</scope>
    <source>
        <strain evidence="2">MELC-2E11</strain>
        <tissue evidence="2">Siphon/mantle</tissue>
    </source>
</reference>
<keyword evidence="3" id="KW-1185">Reference proteome</keyword>
<feature type="compositionally biased region" description="Polar residues" evidence="1">
    <location>
        <begin position="373"/>
        <end position="401"/>
    </location>
</feature>